<feature type="region of interest" description="Disordered" evidence="1">
    <location>
        <begin position="837"/>
        <end position="886"/>
    </location>
</feature>
<feature type="region of interest" description="Disordered" evidence="1">
    <location>
        <begin position="264"/>
        <end position="308"/>
    </location>
</feature>
<evidence type="ECO:0000256" key="1">
    <source>
        <dbReference type="SAM" id="MobiDB-lite"/>
    </source>
</evidence>
<comment type="caution">
    <text evidence="3">The sequence shown here is derived from an EMBL/GenBank/DDBJ whole genome shotgun (WGS) entry which is preliminary data.</text>
</comment>
<feature type="region of interest" description="Disordered" evidence="1">
    <location>
        <begin position="525"/>
        <end position="594"/>
    </location>
</feature>
<dbReference type="Gene3D" id="3.30.750.140">
    <property type="match status" value="1"/>
</dbReference>
<evidence type="ECO:0000313" key="4">
    <source>
        <dbReference type="Proteomes" id="UP000244940"/>
    </source>
</evidence>
<feature type="region of interest" description="Disordered" evidence="1">
    <location>
        <begin position="148"/>
        <end position="196"/>
    </location>
</feature>
<feature type="compositionally biased region" description="Pro residues" evidence="1">
    <location>
        <begin position="187"/>
        <end position="196"/>
    </location>
</feature>
<dbReference type="Proteomes" id="UP000244940">
    <property type="component" value="Unassembled WGS sequence"/>
</dbReference>
<feature type="compositionally biased region" description="Polar residues" evidence="1">
    <location>
        <begin position="388"/>
        <end position="408"/>
    </location>
</feature>
<proteinExistence type="predicted"/>
<feature type="compositionally biased region" description="Basic and acidic residues" evidence="1">
    <location>
        <begin position="715"/>
        <end position="729"/>
    </location>
</feature>
<dbReference type="OrthoDB" id="7203912at2"/>
<dbReference type="AlphaFoldDB" id="A0A2U2CJ39"/>
<name>A0A2U2CJ39_9RHOB</name>
<feature type="region of interest" description="Disordered" evidence="1">
    <location>
        <begin position="232"/>
        <end position="252"/>
    </location>
</feature>
<feature type="region of interest" description="Disordered" evidence="1">
    <location>
        <begin position="634"/>
        <end position="747"/>
    </location>
</feature>
<gene>
    <name evidence="3" type="ORF">C4N9_02570</name>
</gene>
<keyword evidence="4" id="KW-1185">Reference proteome</keyword>
<dbReference type="InterPro" id="IPR038610">
    <property type="entry name" value="FliK-like_C_sf"/>
</dbReference>
<feature type="compositionally biased region" description="Low complexity" evidence="1">
    <location>
        <begin position="684"/>
        <end position="711"/>
    </location>
</feature>
<dbReference type="InterPro" id="IPR021136">
    <property type="entry name" value="Flagellar_hook_control-like_C"/>
</dbReference>
<dbReference type="Pfam" id="PF02120">
    <property type="entry name" value="Flg_hook"/>
    <property type="match status" value="1"/>
</dbReference>
<dbReference type="RefSeq" id="WP_109531703.1">
    <property type="nucleotide sequence ID" value="NZ_QEYD01000001.1"/>
</dbReference>
<feature type="region of interest" description="Disordered" evidence="1">
    <location>
        <begin position="1"/>
        <end position="25"/>
    </location>
</feature>
<dbReference type="GeneID" id="94363766"/>
<dbReference type="CDD" id="cd17470">
    <property type="entry name" value="T3SS_Flik_C"/>
    <property type="match status" value="1"/>
</dbReference>
<sequence>MRQVPSFDPVFTAIPTPRAAPPSATGLQETLGFRTVLANLRGSASDVAPQPAARTGPVIRGGDTGAEDGSIAAERPVVEAPPPADGAGEDERQSTGIPASGELSPVDLTAIPDDIPPAAREMPMPDPDAGIPIAADTTRAQNGVADAPIDAPRAPAQPAPGLPATSAGWSPDPDPVTEATLPDTPARVPPAEPAMPLPTATRAPATLISAEASASAALLRARFALQAAPLDTVPRRDAPPGIATPPRPIDAPREGGLVALSPGQAGGVAEGRAVSGASRTPGVPATPGLGGDDESPAHPAGREPFSAPIGQTVMGAANHAGMNNPAATSSDEPVLRGDRATADADTPVATVPVQQAYMGAGTAPPSPESAKPEAHAGMTPVLHAGSHVTPQAAETVSEITAPTPNLSGPQAPAPALSLARVSEPVMPARAVARSELPSSGSTAPALSRESPAAFVPMTDAAAARAAADLPFTAELRQTGGAAPVMPAASAPESKMTLQLSASADAAGALPRAGQPNPASDILYAAPIAPSNAPGPNKPRRDSTLPDPSLSLAPLASRSSRPQRAPELAVAIPMAVPPESPRGTGTAVPASGPIAVTPDQVRTLTSARVTEAPVSATSGPTPPMVATAHPASPILVAPKPARTPHSAPDLAPRLTASESPAPYAPESVKPEPTRLAEPLRTMANAAPPAAGPSTPSPTLSSPPAASSLPDAPVDILPDRFEPSARTETPGDSRAAIPHASPQTAPSLAPVAQAQRIGQQIAAQIQHPGLSGPGGFSLTLDPEELGHVRLTLVNHEAASVLMVHADRPETLDLMRRHIALLEQDLRSLGHDALSLHFSGGDAGHFQDRPPQSQPDDAGPRALAEPAPPDRPTTAAAPARALDHLDLRL</sequence>
<reference evidence="3 4" key="1">
    <citation type="submission" date="2018-05" db="EMBL/GenBank/DDBJ databases">
        <title>Pararhodobacter marina sp. nov., isolated from deep-sea water of the Indian Ocean.</title>
        <authorList>
            <person name="Lai Q.Sr."/>
            <person name="Liu X."/>
            <person name="Shao Z."/>
        </authorList>
    </citation>
    <scope>NUCLEOTIDE SEQUENCE [LARGE SCALE GENOMIC DNA]</scope>
    <source>
        <strain evidence="3 4">CIC4N-9</strain>
    </source>
</reference>
<accession>A0A2U2CJ39</accession>
<dbReference type="EMBL" id="QEYD01000001">
    <property type="protein sequence ID" value="PWE31903.1"/>
    <property type="molecule type" value="Genomic_DNA"/>
</dbReference>
<evidence type="ECO:0000259" key="2">
    <source>
        <dbReference type="Pfam" id="PF02120"/>
    </source>
</evidence>
<feature type="compositionally biased region" description="Low complexity" evidence="1">
    <location>
        <begin position="544"/>
        <end position="561"/>
    </location>
</feature>
<feature type="domain" description="Flagellar hook-length control protein-like C-terminal" evidence="2">
    <location>
        <begin position="774"/>
        <end position="840"/>
    </location>
</feature>
<protein>
    <recommendedName>
        <fullName evidence="2">Flagellar hook-length control protein-like C-terminal domain-containing protein</fullName>
    </recommendedName>
</protein>
<feature type="region of interest" description="Disordered" evidence="1">
    <location>
        <begin position="388"/>
        <end position="412"/>
    </location>
</feature>
<feature type="region of interest" description="Disordered" evidence="1">
    <location>
        <begin position="42"/>
        <end position="127"/>
    </location>
</feature>
<evidence type="ECO:0000313" key="3">
    <source>
        <dbReference type="EMBL" id="PWE31903.1"/>
    </source>
</evidence>
<organism evidence="3 4">
    <name type="scientific">Pararhodobacter marinus</name>
    <dbReference type="NCBI Taxonomy" id="2184063"/>
    <lineage>
        <taxon>Bacteria</taxon>
        <taxon>Pseudomonadati</taxon>
        <taxon>Pseudomonadota</taxon>
        <taxon>Alphaproteobacteria</taxon>
        <taxon>Rhodobacterales</taxon>
        <taxon>Paracoccaceae</taxon>
        <taxon>Pararhodobacter</taxon>
    </lineage>
</organism>